<reference evidence="2" key="1">
    <citation type="journal article" date="2014" name="Nucleic Acids Res.">
        <title>The evolutionary dynamics of variant antigen genes in Babesia reveal a history of genomic innovation underlying host-parasite interaction.</title>
        <authorList>
            <person name="Jackson A.P."/>
            <person name="Otto T.D."/>
            <person name="Darby A."/>
            <person name="Ramaprasad A."/>
            <person name="Xia D."/>
            <person name="Echaide I.E."/>
            <person name="Farber M."/>
            <person name="Gahlot S."/>
            <person name="Gamble J."/>
            <person name="Gupta D."/>
            <person name="Gupta Y."/>
            <person name="Jackson L."/>
            <person name="Malandrin L."/>
            <person name="Malas T.B."/>
            <person name="Moussa E."/>
            <person name="Nair M."/>
            <person name="Reid A.J."/>
            <person name="Sanders M."/>
            <person name="Sharma J."/>
            <person name="Tracey A."/>
            <person name="Quail M.A."/>
            <person name="Weir W."/>
            <person name="Wastling J.M."/>
            <person name="Hall N."/>
            <person name="Willadsen P."/>
            <person name="Lingelbach K."/>
            <person name="Shiels B."/>
            <person name="Tait A."/>
            <person name="Berriman M."/>
            <person name="Allred D.R."/>
            <person name="Pain A."/>
        </authorList>
    </citation>
    <scope>NUCLEOTIDE SEQUENCE</scope>
    <source>
        <strain evidence="2">1802A</strain>
    </source>
</reference>
<sequence>MLLLSLRARLELVRRTAIKLLAQGARKAHPDTRAANGNRKQKNRVGQLQTNHVRAAQATLAERKRTQRRTRAAADAGVRSNCFPFSNFSLMRSLPHNLRFNPKKHDSMQVNRHVVAIVSDNGAITLIGVLFQETLLTCATG</sequence>
<evidence type="ECO:0000256" key="1">
    <source>
        <dbReference type="SAM" id="MobiDB-lite"/>
    </source>
</evidence>
<keyword evidence="3" id="KW-1185">Reference proteome</keyword>
<dbReference type="EMBL" id="JAHBMH010000003">
    <property type="protein sequence ID" value="KAK1940356.1"/>
    <property type="molecule type" value="Genomic_DNA"/>
</dbReference>
<comment type="caution">
    <text evidence="2">The sequence shown here is derived from an EMBL/GenBank/DDBJ whole genome shotgun (WGS) entry which is preliminary data.</text>
</comment>
<organism evidence="2 3">
    <name type="scientific">Babesia divergens</name>
    <dbReference type="NCBI Taxonomy" id="32595"/>
    <lineage>
        <taxon>Eukaryota</taxon>
        <taxon>Sar</taxon>
        <taxon>Alveolata</taxon>
        <taxon>Apicomplexa</taxon>
        <taxon>Aconoidasida</taxon>
        <taxon>Piroplasmida</taxon>
        <taxon>Babesiidae</taxon>
        <taxon>Babesia</taxon>
    </lineage>
</organism>
<evidence type="ECO:0000313" key="3">
    <source>
        <dbReference type="Proteomes" id="UP001195914"/>
    </source>
</evidence>
<accession>A0AAD9LLA6</accession>
<protein>
    <submittedName>
        <fullName evidence="2">Uncharacterized protein</fullName>
    </submittedName>
</protein>
<reference evidence="2" key="2">
    <citation type="submission" date="2021-05" db="EMBL/GenBank/DDBJ databases">
        <authorList>
            <person name="Pain A."/>
        </authorList>
    </citation>
    <scope>NUCLEOTIDE SEQUENCE</scope>
    <source>
        <strain evidence="2">1802A</strain>
    </source>
</reference>
<dbReference type="AlphaFoldDB" id="A0AAD9LLA6"/>
<gene>
    <name evidence="2" type="ORF">X943_003150</name>
</gene>
<proteinExistence type="predicted"/>
<evidence type="ECO:0000313" key="2">
    <source>
        <dbReference type="EMBL" id="KAK1940356.1"/>
    </source>
</evidence>
<name>A0AAD9LLA6_BABDI</name>
<dbReference type="Proteomes" id="UP001195914">
    <property type="component" value="Unassembled WGS sequence"/>
</dbReference>
<feature type="region of interest" description="Disordered" evidence="1">
    <location>
        <begin position="24"/>
        <end position="45"/>
    </location>
</feature>